<dbReference type="PANTHER" id="PTHR17985:SF8">
    <property type="entry name" value="TRANSPORT AND GOLGI ORGANIZATION PROTEIN 2 HOMOLOG"/>
    <property type="match status" value="1"/>
</dbReference>
<dbReference type="EMBL" id="BSSU01000015">
    <property type="protein sequence ID" value="GLX83388.1"/>
    <property type="molecule type" value="Genomic_DNA"/>
</dbReference>
<dbReference type="PANTHER" id="PTHR17985">
    <property type="entry name" value="SER/THR-RICH PROTEIN T10 IN DGCR REGION"/>
    <property type="match status" value="1"/>
</dbReference>
<protein>
    <recommendedName>
        <fullName evidence="3">NRDE family protein</fullName>
    </recommendedName>
</protein>
<proteinExistence type="predicted"/>
<sequence length="257" mass="28878">MCILFIAVKQHPRYPLIIAANRDEFHARPTDPMHWWPTKSMLAGKDLQANGTWLSFSKSGRLAGLTNYRQLPLKEGNFVSRGELPLLALCASDRDLKNFLQAKSENYQGFNLLFGDQNTLTCFDSVRQKFTPLSSGFHSICNGALDDVWPKMAKGEQALEHYIKDHHTVTHDALLSLLQDTQQAPDELLPDTGIGLAWEKTLSAIMIQGEEYGTRSSCIYTLSSAGRAEVTEVTYSPQGDMVNREEFSWKIESKSSF</sequence>
<dbReference type="Proteomes" id="UP001157133">
    <property type="component" value="Unassembled WGS sequence"/>
</dbReference>
<dbReference type="InterPro" id="IPR008551">
    <property type="entry name" value="TANGO2"/>
</dbReference>
<name>A0ABQ6H5G0_9GAMM</name>
<organism evidence="1 2">
    <name type="scientific">Thalassotalea eurytherma</name>
    <dbReference type="NCBI Taxonomy" id="1144278"/>
    <lineage>
        <taxon>Bacteria</taxon>
        <taxon>Pseudomonadati</taxon>
        <taxon>Pseudomonadota</taxon>
        <taxon>Gammaproteobacteria</taxon>
        <taxon>Alteromonadales</taxon>
        <taxon>Colwelliaceae</taxon>
        <taxon>Thalassotalea</taxon>
    </lineage>
</organism>
<evidence type="ECO:0000313" key="1">
    <source>
        <dbReference type="EMBL" id="GLX83388.1"/>
    </source>
</evidence>
<dbReference type="RefSeq" id="WP_284208824.1">
    <property type="nucleotide sequence ID" value="NZ_BSSU01000015.1"/>
</dbReference>
<accession>A0ABQ6H5G0</accession>
<comment type="caution">
    <text evidence="1">The sequence shown here is derived from an EMBL/GenBank/DDBJ whole genome shotgun (WGS) entry which is preliminary data.</text>
</comment>
<gene>
    <name evidence="1" type="ORF">theurythT_28410</name>
</gene>
<keyword evidence="2" id="KW-1185">Reference proteome</keyword>
<evidence type="ECO:0008006" key="3">
    <source>
        <dbReference type="Google" id="ProtNLM"/>
    </source>
</evidence>
<dbReference type="Pfam" id="PF05742">
    <property type="entry name" value="TANGO2"/>
    <property type="match status" value="1"/>
</dbReference>
<evidence type="ECO:0000313" key="2">
    <source>
        <dbReference type="Proteomes" id="UP001157133"/>
    </source>
</evidence>
<reference evidence="1 2" key="1">
    <citation type="submission" date="2023-03" db="EMBL/GenBank/DDBJ databases">
        <title>Draft genome sequence of Thalassotalea eurytherma JCM 18482T.</title>
        <authorList>
            <person name="Sawabe T."/>
        </authorList>
    </citation>
    <scope>NUCLEOTIDE SEQUENCE [LARGE SCALE GENOMIC DNA]</scope>
    <source>
        <strain evidence="1 2">JCM 18482</strain>
    </source>
</reference>